<feature type="non-terminal residue" evidence="2">
    <location>
        <position position="38"/>
    </location>
</feature>
<dbReference type="InterPro" id="IPR005835">
    <property type="entry name" value="NTP_transferase_dom"/>
</dbReference>
<dbReference type="AlphaFoldDB" id="X1FZD6"/>
<evidence type="ECO:0000259" key="1">
    <source>
        <dbReference type="Pfam" id="PF00483"/>
    </source>
</evidence>
<proteinExistence type="predicted"/>
<sequence length="38" mass="4133">MKVIIPAGGEGSRLFPYTDVIPKALLPVGGKPVIWWII</sequence>
<organism evidence="2">
    <name type="scientific">marine sediment metagenome</name>
    <dbReference type="NCBI Taxonomy" id="412755"/>
    <lineage>
        <taxon>unclassified sequences</taxon>
        <taxon>metagenomes</taxon>
        <taxon>ecological metagenomes</taxon>
    </lineage>
</organism>
<protein>
    <recommendedName>
        <fullName evidence="1">Nucleotidyl transferase domain-containing protein</fullName>
    </recommendedName>
</protein>
<dbReference type="EMBL" id="BARU01023200">
    <property type="protein sequence ID" value="GAH50372.1"/>
    <property type="molecule type" value="Genomic_DNA"/>
</dbReference>
<dbReference type="Gene3D" id="3.90.550.10">
    <property type="entry name" value="Spore Coat Polysaccharide Biosynthesis Protein SpsA, Chain A"/>
    <property type="match status" value="1"/>
</dbReference>
<name>X1FZD6_9ZZZZ</name>
<dbReference type="Pfam" id="PF00483">
    <property type="entry name" value="NTP_transferase"/>
    <property type="match status" value="1"/>
</dbReference>
<comment type="caution">
    <text evidence="2">The sequence shown here is derived from an EMBL/GenBank/DDBJ whole genome shotgun (WGS) entry which is preliminary data.</text>
</comment>
<reference evidence="2" key="1">
    <citation type="journal article" date="2014" name="Front. Microbiol.">
        <title>High frequency of phylogenetically diverse reductive dehalogenase-homologous genes in deep subseafloor sedimentary metagenomes.</title>
        <authorList>
            <person name="Kawai M."/>
            <person name="Futagami T."/>
            <person name="Toyoda A."/>
            <person name="Takaki Y."/>
            <person name="Nishi S."/>
            <person name="Hori S."/>
            <person name="Arai W."/>
            <person name="Tsubouchi T."/>
            <person name="Morono Y."/>
            <person name="Uchiyama I."/>
            <person name="Ito T."/>
            <person name="Fujiyama A."/>
            <person name="Inagaki F."/>
            <person name="Takami H."/>
        </authorList>
    </citation>
    <scope>NUCLEOTIDE SEQUENCE</scope>
    <source>
        <strain evidence="2">Expedition CK06-06</strain>
    </source>
</reference>
<dbReference type="InterPro" id="IPR029044">
    <property type="entry name" value="Nucleotide-diphossugar_trans"/>
</dbReference>
<evidence type="ECO:0000313" key="2">
    <source>
        <dbReference type="EMBL" id="GAH50372.1"/>
    </source>
</evidence>
<gene>
    <name evidence="2" type="ORF">S03H2_37683</name>
</gene>
<feature type="domain" description="Nucleotidyl transferase" evidence="1">
    <location>
        <begin position="2"/>
        <end position="36"/>
    </location>
</feature>
<accession>X1FZD6</accession>
<dbReference type="SUPFAM" id="SSF53448">
    <property type="entry name" value="Nucleotide-diphospho-sugar transferases"/>
    <property type="match status" value="1"/>
</dbReference>